<dbReference type="InterPro" id="IPR013848">
    <property type="entry name" value="Methylthiotransferase_N"/>
</dbReference>
<evidence type="ECO:0000256" key="15">
    <source>
        <dbReference type="ARBA" id="ARBA00069898"/>
    </source>
</evidence>
<keyword evidence="6" id="KW-0808">Transferase</keyword>
<evidence type="ECO:0000256" key="11">
    <source>
        <dbReference type="ARBA" id="ARBA00023014"/>
    </source>
</evidence>
<dbReference type="SUPFAM" id="SSF102114">
    <property type="entry name" value="Radical SAM enzymes"/>
    <property type="match status" value="1"/>
</dbReference>
<feature type="domain" description="Radical SAM core" evidence="18">
    <location>
        <begin position="137"/>
        <end position="365"/>
    </location>
</feature>
<evidence type="ECO:0000256" key="2">
    <source>
        <dbReference type="ARBA" id="ARBA00002399"/>
    </source>
</evidence>
<dbReference type="InterPro" id="IPR006638">
    <property type="entry name" value="Elp3/MiaA/NifB-like_rSAM"/>
</dbReference>
<dbReference type="SFLD" id="SFLDG01061">
    <property type="entry name" value="methylthiotransferase"/>
    <property type="match status" value="1"/>
</dbReference>
<comment type="similarity">
    <text evidence="14">Belongs to the methylthiotransferase family. MtaB subfamily.</text>
</comment>
<dbReference type="InterPro" id="IPR005839">
    <property type="entry name" value="Methylthiotransferase"/>
</dbReference>
<dbReference type="InterPro" id="IPR058240">
    <property type="entry name" value="rSAM_sf"/>
</dbReference>
<gene>
    <name evidence="19" type="primary">mtaB</name>
    <name evidence="19" type="ORF">IAC04_05090</name>
</gene>
<dbReference type="GO" id="GO:0035598">
    <property type="term" value="F:tRNA (N(6)-L-threonylcarbamoyladenosine(37)-C(2))-methylthiotransferase activity"/>
    <property type="evidence" value="ECO:0007669"/>
    <property type="project" value="UniProtKB-EC"/>
</dbReference>
<dbReference type="EC" id="2.8.4.5" evidence="3"/>
<dbReference type="Proteomes" id="UP000824115">
    <property type="component" value="Unassembled WGS sequence"/>
</dbReference>
<dbReference type="PANTHER" id="PTHR11918:SF45">
    <property type="entry name" value="THREONYLCARBAMOYLADENOSINE TRNA METHYLTHIOTRANSFERASE"/>
    <property type="match status" value="1"/>
</dbReference>
<keyword evidence="11" id="KW-0411">Iron-sulfur</keyword>
<evidence type="ECO:0000256" key="6">
    <source>
        <dbReference type="ARBA" id="ARBA00022679"/>
    </source>
</evidence>
<dbReference type="SMART" id="SM00729">
    <property type="entry name" value="Elp3"/>
    <property type="match status" value="1"/>
</dbReference>
<sequence>MRVAVHTLGCKLNYAESSTVAREFARRGYEVVPHTSEADIYVVNTCSVTEHSDKKDRNLISRLHRRSPEAVIAVIGCYAQLQGEKIAAMEGVDIVLGAEAKGRVVDEVERLLASGRRHVTDITDIDTVHNIYPAFSTGERTRSFLKIQDGCDYKCSYCTVPYARGASRSLPMDMLLAQAREIAASGIREIVLTGVNTGDYGRKSGGNFLELLKGLDAVEGIDRYRISSIEPNLLRPEIVDWIASGTKFLPHFHIPLQSGCDKTLRRMGRRYDTELFRSRIAYIRERMDYVFFGIDVIVGFPGETQEDFEATCRFLEEIEPAFIHVFPYSRRSGTPAAVMPDQVPDREKTARVEVLERMSERFHASFCEKNRGREEEVLFESKAKNGVMYGYTRNYIKVERPYDKALIGQIVKIVLN</sequence>
<comment type="catalytic activity">
    <reaction evidence="13">
        <text>N(6)-L-threonylcarbamoyladenosine(37) in tRNA + (sulfur carrier)-SH + AH2 + 2 S-adenosyl-L-methionine = 2-methylsulfanyl-N(6)-L-threonylcarbamoyladenosine(37) in tRNA + (sulfur carrier)-H + 5'-deoxyadenosine + L-methionine + A + S-adenosyl-L-homocysteine + 2 H(+)</text>
        <dbReference type="Rhea" id="RHEA:37075"/>
        <dbReference type="Rhea" id="RHEA-COMP:10163"/>
        <dbReference type="Rhea" id="RHEA-COMP:11092"/>
        <dbReference type="Rhea" id="RHEA-COMP:14737"/>
        <dbReference type="Rhea" id="RHEA-COMP:14739"/>
        <dbReference type="ChEBI" id="CHEBI:13193"/>
        <dbReference type="ChEBI" id="CHEBI:15378"/>
        <dbReference type="ChEBI" id="CHEBI:17319"/>
        <dbReference type="ChEBI" id="CHEBI:17499"/>
        <dbReference type="ChEBI" id="CHEBI:29917"/>
        <dbReference type="ChEBI" id="CHEBI:57844"/>
        <dbReference type="ChEBI" id="CHEBI:57856"/>
        <dbReference type="ChEBI" id="CHEBI:59789"/>
        <dbReference type="ChEBI" id="CHEBI:64428"/>
        <dbReference type="ChEBI" id="CHEBI:74418"/>
        <dbReference type="ChEBI" id="CHEBI:74420"/>
        <dbReference type="EC" id="2.8.4.5"/>
    </reaction>
</comment>
<comment type="cofactor">
    <cofactor evidence="1">
        <name>[4Fe-4S] cluster</name>
        <dbReference type="ChEBI" id="CHEBI:49883"/>
    </cofactor>
</comment>
<evidence type="ECO:0000256" key="5">
    <source>
        <dbReference type="ARBA" id="ARBA00022490"/>
    </source>
</evidence>
<protein>
    <recommendedName>
        <fullName evidence="15">Threonylcarbamoyladenosine tRNA methylthiotransferase MtaB</fullName>
        <ecNumber evidence="3">2.8.4.5</ecNumber>
    </recommendedName>
    <alternativeName>
        <fullName evidence="12">tRNA-t(6)A37 methylthiotransferase</fullName>
    </alternativeName>
</protein>
<evidence type="ECO:0000256" key="4">
    <source>
        <dbReference type="ARBA" id="ARBA00022485"/>
    </source>
</evidence>
<dbReference type="GO" id="GO:0046872">
    <property type="term" value="F:metal ion binding"/>
    <property type="evidence" value="ECO:0007669"/>
    <property type="project" value="UniProtKB-KW"/>
</dbReference>
<evidence type="ECO:0000313" key="20">
    <source>
        <dbReference type="Proteomes" id="UP000824115"/>
    </source>
</evidence>
<reference evidence="19" key="1">
    <citation type="journal article" date="2021" name="PeerJ">
        <title>Extensive microbial diversity within the chicken gut microbiome revealed by metagenomics and culture.</title>
        <authorList>
            <person name="Gilroy R."/>
            <person name="Ravi A."/>
            <person name="Getino M."/>
            <person name="Pursley I."/>
            <person name="Horton D.L."/>
            <person name="Alikhan N.F."/>
            <person name="Baker D."/>
            <person name="Gharbi K."/>
            <person name="Hall N."/>
            <person name="Watson M."/>
            <person name="Adriaenssens E.M."/>
            <person name="Foster-Nyarko E."/>
            <person name="Jarju S."/>
            <person name="Secka A."/>
            <person name="Antonio M."/>
            <person name="Oren A."/>
            <person name="Chaudhuri R.R."/>
            <person name="La Ragione R."/>
            <person name="Hildebrand F."/>
            <person name="Pallen M.J."/>
        </authorList>
    </citation>
    <scope>NUCLEOTIDE SEQUENCE</scope>
    <source>
        <strain evidence="19">Gambia16-554</strain>
    </source>
</reference>
<dbReference type="InterPro" id="IPR023404">
    <property type="entry name" value="rSAM_horseshoe"/>
</dbReference>
<dbReference type="InterPro" id="IPR006467">
    <property type="entry name" value="MiaB-like_bact"/>
</dbReference>
<reference evidence="19" key="2">
    <citation type="submission" date="2021-04" db="EMBL/GenBank/DDBJ databases">
        <authorList>
            <person name="Gilroy R."/>
        </authorList>
    </citation>
    <scope>NUCLEOTIDE SEQUENCE</scope>
    <source>
        <strain evidence="19">Gambia16-554</strain>
    </source>
</reference>
<comment type="function">
    <text evidence="2">Catalyzes the methylthiolation of N6-threonylcarbamoyladenosine (t(6)A), leading to the formation of 2-methylthio-N6-threonylcarbamoyladenosine (ms(2)t(6)A) at position 37 in tRNAs that read codons beginning with adenine.</text>
</comment>
<dbReference type="Gene3D" id="3.40.50.12160">
    <property type="entry name" value="Methylthiotransferase, N-terminal domain"/>
    <property type="match status" value="1"/>
</dbReference>
<keyword evidence="9" id="KW-0479">Metal-binding</keyword>
<evidence type="ECO:0000256" key="1">
    <source>
        <dbReference type="ARBA" id="ARBA00001966"/>
    </source>
</evidence>
<dbReference type="Pfam" id="PF04055">
    <property type="entry name" value="Radical_SAM"/>
    <property type="match status" value="1"/>
</dbReference>
<dbReference type="PROSITE" id="PS51918">
    <property type="entry name" value="RADICAL_SAM"/>
    <property type="match status" value="1"/>
</dbReference>
<keyword evidence="10" id="KW-0408">Iron</keyword>
<dbReference type="InterPro" id="IPR038135">
    <property type="entry name" value="Methylthiotransferase_N_sf"/>
</dbReference>
<dbReference type="PANTHER" id="PTHR11918">
    <property type="entry name" value="RADICAL SAM PROTEINS"/>
    <property type="match status" value="1"/>
</dbReference>
<dbReference type="NCBIfam" id="TIGR00089">
    <property type="entry name" value="MiaB/RimO family radical SAM methylthiotransferase"/>
    <property type="match status" value="1"/>
</dbReference>
<evidence type="ECO:0000256" key="9">
    <source>
        <dbReference type="ARBA" id="ARBA00022723"/>
    </source>
</evidence>
<dbReference type="EMBL" id="DXAW01000093">
    <property type="protein sequence ID" value="HIZ85845.1"/>
    <property type="molecule type" value="Genomic_DNA"/>
</dbReference>
<evidence type="ECO:0000256" key="12">
    <source>
        <dbReference type="ARBA" id="ARBA00031213"/>
    </source>
</evidence>
<dbReference type="FunFam" id="3.40.50.12160:FF:000004">
    <property type="entry name" value="Threonylcarbamoyladenosine tRNA methylthiotransferase MtaB"/>
    <property type="match status" value="1"/>
</dbReference>
<dbReference type="GO" id="GO:0051539">
    <property type="term" value="F:4 iron, 4 sulfur cluster binding"/>
    <property type="evidence" value="ECO:0007669"/>
    <property type="project" value="UniProtKB-KW"/>
</dbReference>
<organism evidence="19 20">
    <name type="scientific">Candidatus Coprenecus stercoravium</name>
    <dbReference type="NCBI Taxonomy" id="2840735"/>
    <lineage>
        <taxon>Bacteria</taxon>
        <taxon>Pseudomonadati</taxon>
        <taxon>Bacteroidota</taxon>
        <taxon>Bacteroidia</taxon>
        <taxon>Bacteroidales</taxon>
        <taxon>Rikenellaceae</taxon>
        <taxon>Rikenellaceae incertae sedis</taxon>
        <taxon>Candidatus Coprenecus</taxon>
    </lineage>
</organism>
<evidence type="ECO:0000256" key="13">
    <source>
        <dbReference type="ARBA" id="ARBA00051661"/>
    </source>
</evidence>
<name>A0A9D2GR11_9BACT</name>
<dbReference type="InterPro" id="IPR020612">
    <property type="entry name" value="Methylthiotransferase_CS"/>
</dbReference>
<dbReference type="InterPro" id="IPR002792">
    <property type="entry name" value="TRAM_dom"/>
</dbReference>
<evidence type="ECO:0000256" key="3">
    <source>
        <dbReference type="ARBA" id="ARBA00013273"/>
    </source>
</evidence>
<dbReference type="FunFam" id="3.80.30.20:FF:000001">
    <property type="entry name" value="tRNA-2-methylthio-N(6)-dimethylallyladenosine synthase 2"/>
    <property type="match status" value="1"/>
</dbReference>
<dbReference type="AlphaFoldDB" id="A0A9D2GR11"/>
<accession>A0A9D2GR11</accession>
<dbReference type="PROSITE" id="PS51449">
    <property type="entry name" value="MTTASE_N"/>
    <property type="match status" value="1"/>
</dbReference>
<evidence type="ECO:0000313" key="19">
    <source>
        <dbReference type="EMBL" id="HIZ85845.1"/>
    </source>
</evidence>
<dbReference type="NCBIfam" id="TIGR01579">
    <property type="entry name" value="MiaB-like-C"/>
    <property type="match status" value="1"/>
</dbReference>
<dbReference type="Gene3D" id="3.80.30.20">
    <property type="entry name" value="tm_1862 like domain"/>
    <property type="match status" value="1"/>
</dbReference>
<evidence type="ECO:0000259" key="16">
    <source>
        <dbReference type="PROSITE" id="PS50926"/>
    </source>
</evidence>
<feature type="domain" description="MTTase N-terminal" evidence="17">
    <location>
        <begin position="1"/>
        <end position="113"/>
    </location>
</feature>
<dbReference type="PROSITE" id="PS50926">
    <property type="entry name" value="TRAM"/>
    <property type="match status" value="1"/>
</dbReference>
<keyword evidence="8" id="KW-0819">tRNA processing</keyword>
<dbReference type="SFLD" id="SFLDS00029">
    <property type="entry name" value="Radical_SAM"/>
    <property type="match status" value="1"/>
</dbReference>
<evidence type="ECO:0000256" key="7">
    <source>
        <dbReference type="ARBA" id="ARBA00022691"/>
    </source>
</evidence>
<keyword evidence="5" id="KW-0963">Cytoplasm</keyword>
<keyword evidence="4" id="KW-0004">4Fe-4S</keyword>
<keyword evidence="7" id="KW-0949">S-adenosyl-L-methionine</keyword>
<evidence type="ECO:0000256" key="14">
    <source>
        <dbReference type="ARBA" id="ARBA00061574"/>
    </source>
</evidence>
<dbReference type="Pfam" id="PF00919">
    <property type="entry name" value="UPF0004"/>
    <property type="match status" value="1"/>
</dbReference>
<evidence type="ECO:0000259" key="18">
    <source>
        <dbReference type="PROSITE" id="PS51918"/>
    </source>
</evidence>
<dbReference type="CDD" id="cd01335">
    <property type="entry name" value="Radical_SAM"/>
    <property type="match status" value="1"/>
</dbReference>
<evidence type="ECO:0000259" key="17">
    <source>
        <dbReference type="PROSITE" id="PS51449"/>
    </source>
</evidence>
<dbReference type="InterPro" id="IPR007197">
    <property type="entry name" value="rSAM"/>
</dbReference>
<dbReference type="PROSITE" id="PS01278">
    <property type="entry name" value="MTTASE_RADICAL"/>
    <property type="match status" value="1"/>
</dbReference>
<evidence type="ECO:0000256" key="10">
    <source>
        <dbReference type="ARBA" id="ARBA00023004"/>
    </source>
</evidence>
<feature type="domain" description="TRAM" evidence="16">
    <location>
        <begin position="368"/>
        <end position="416"/>
    </location>
</feature>
<evidence type="ECO:0000256" key="8">
    <source>
        <dbReference type="ARBA" id="ARBA00022694"/>
    </source>
</evidence>
<dbReference type="SFLD" id="SFLDG01082">
    <property type="entry name" value="B12-binding_domain_containing"/>
    <property type="match status" value="1"/>
</dbReference>
<proteinExistence type="inferred from homology"/>
<comment type="caution">
    <text evidence="19">The sequence shown here is derived from an EMBL/GenBank/DDBJ whole genome shotgun (WGS) entry which is preliminary data.</text>
</comment>